<evidence type="ECO:0000313" key="2">
    <source>
        <dbReference type="RefSeq" id="XP_073802332.1"/>
    </source>
</evidence>
<protein>
    <submittedName>
        <fullName evidence="2">Uncharacterized protein isoform X1</fullName>
    </submittedName>
</protein>
<evidence type="ECO:0000313" key="1">
    <source>
        <dbReference type="Proteomes" id="UP000000437"/>
    </source>
</evidence>
<name>A0AC58J778_DANRE</name>
<gene>
    <name evidence="2" type="primary">si:dkey-61p9.7</name>
    <name evidence="2" type="synonym">si:dkey-61p9.5</name>
    <name evidence="2" type="synonym">zgc:198389</name>
</gene>
<reference evidence="2" key="1">
    <citation type="submission" date="2025-08" db="UniProtKB">
        <authorList>
            <consortium name="RefSeq"/>
        </authorList>
    </citation>
    <scope>IDENTIFICATION</scope>
    <source>
        <strain evidence="2">Tuebingen</strain>
        <tissue evidence="2">Fibroblasts and whole tissue</tissue>
    </source>
</reference>
<organism evidence="1 2">
    <name type="scientific">Danio rerio</name>
    <name type="common">Zebrafish</name>
    <name type="synonym">Brachydanio rerio</name>
    <dbReference type="NCBI Taxonomy" id="7955"/>
    <lineage>
        <taxon>Eukaryota</taxon>
        <taxon>Metazoa</taxon>
        <taxon>Chordata</taxon>
        <taxon>Craniata</taxon>
        <taxon>Vertebrata</taxon>
        <taxon>Euteleostomi</taxon>
        <taxon>Actinopterygii</taxon>
        <taxon>Neopterygii</taxon>
        <taxon>Teleostei</taxon>
        <taxon>Ostariophysi</taxon>
        <taxon>Cypriniformes</taxon>
        <taxon>Danionidae</taxon>
        <taxon>Danioninae</taxon>
        <taxon>Danio</taxon>
    </lineage>
</organism>
<proteinExistence type="predicted"/>
<dbReference type="Proteomes" id="UP000000437">
    <property type="component" value="Chromosome 4"/>
</dbReference>
<keyword evidence="1" id="KW-1185">Reference proteome</keyword>
<dbReference type="RefSeq" id="XP_073802332.1">
    <property type="nucleotide sequence ID" value="XM_073946231.1"/>
</dbReference>
<accession>A0AC58J778</accession>
<sequence>MRMKREAGRRHSKHTHPHTGRGHGESVLAEILRKHLRVQKDYEELSEEQLNKDQSQENPTSPVMCFHCEHDKFLRKQKISDLDEKLKLNIAGLQRQYEEQSEEQLNEDRRDEQLFKEQKLKEGFCKERKWLEQFTPCLQCWEAEQEGRNVTDCQICRFMQHKPEQTLNCDVCPGLKEIVDNGESTIEELKKACAELREKAEQSEKKLADFKERMSIEASAEIGSNSKIFEDINNPCRESELRKSYEMLRVKEWPKCLMRIKDGVKQGKLEDEKTEKETIKRMMKNVFDKALTDMKKKRESLQAVFGITDGAKSFNRKQQHCMDMALQNLQAMILYGEFTYYQDINAELGLCNPDHLCEFADLCYKQACLMALHNPPMTLDWENKERHGHFPLIKTG</sequence>